<protein>
    <submittedName>
        <fullName evidence="3">Anti-anti-sigma factor</fullName>
    </submittedName>
</protein>
<dbReference type="Gene3D" id="3.30.750.24">
    <property type="entry name" value="STAS domain"/>
    <property type="match status" value="1"/>
</dbReference>
<evidence type="ECO:0000256" key="1">
    <source>
        <dbReference type="SAM" id="MobiDB-lite"/>
    </source>
</evidence>
<dbReference type="Pfam" id="PF13466">
    <property type="entry name" value="STAS_2"/>
    <property type="match status" value="1"/>
</dbReference>
<reference evidence="3 4" key="1">
    <citation type="submission" date="2020-08" db="EMBL/GenBank/DDBJ databases">
        <title>Sequencing the genomes of 1000 actinobacteria strains.</title>
        <authorList>
            <person name="Klenk H.-P."/>
        </authorList>
    </citation>
    <scope>NUCLEOTIDE SEQUENCE [LARGE SCALE GENOMIC DNA]</scope>
    <source>
        <strain evidence="3 4">DSM 45486</strain>
    </source>
</reference>
<dbReference type="CDD" id="cd07043">
    <property type="entry name" value="STAS_anti-anti-sigma_factors"/>
    <property type="match status" value="1"/>
</dbReference>
<accession>A0A7W9M166</accession>
<feature type="domain" description="STAS" evidence="2">
    <location>
        <begin position="40"/>
        <end position="123"/>
    </location>
</feature>
<dbReference type="SUPFAM" id="SSF52091">
    <property type="entry name" value="SpoIIaa-like"/>
    <property type="match status" value="1"/>
</dbReference>
<feature type="region of interest" description="Disordered" evidence="1">
    <location>
        <begin position="162"/>
        <end position="202"/>
    </location>
</feature>
<organism evidence="3 4">
    <name type="scientific">Saccharothrix ecbatanensis</name>
    <dbReference type="NCBI Taxonomy" id="1105145"/>
    <lineage>
        <taxon>Bacteria</taxon>
        <taxon>Bacillati</taxon>
        <taxon>Actinomycetota</taxon>
        <taxon>Actinomycetes</taxon>
        <taxon>Pseudonocardiales</taxon>
        <taxon>Pseudonocardiaceae</taxon>
        <taxon>Saccharothrix</taxon>
    </lineage>
</organism>
<proteinExistence type="predicted"/>
<evidence type="ECO:0000259" key="2">
    <source>
        <dbReference type="PROSITE" id="PS50801"/>
    </source>
</evidence>
<keyword evidence="4" id="KW-1185">Reference proteome</keyword>
<evidence type="ECO:0000313" key="3">
    <source>
        <dbReference type="EMBL" id="MBB5803654.1"/>
    </source>
</evidence>
<name>A0A7W9M166_9PSEU</name>
<dbReference type="InterPro" id="IPR002645">
    <property type="entry name" value="STAS_dom"/>
</dbReference>
<dbReference type="AlphaFoldDB" id="A0A7W9M166"/>
<dbReference type="PROSITE" id="PS50801">
    <property type="entry name" value="STAS"/>
    <property type="match status" value="1"/>
</dbReference>
<dbReference type="InterPro" id="IPR058548">
    <property type="entry name" value="MlaB-like_STAS"/>
</dbReference>
<dbReference type="Proteomes" id="UP000552097">
    <property type="component" value="Unassembled WGS sequence"/>
</dbReference>
<dbReference type="PANTHER" id="PTHR33495">
    <property type="entry name" value="ANTI-SIGMA FACTOR ANTAGONIST TM_1081-RELATED-RELATED"/>
    <property type="match status" value="1"/>
</dbReference>
<gene>
    <name evidence="3" type="ORF">F4560_003422</name>
</gene>
<comment type="caution">
    <text evidence="3">The sequence shown here is derived from an EMBL/GenBank/DDBJ whole genome shotgun (WGS) entry which is preliminary data.</text>
</comment>
<dbReference type="GO" id="GO:0043856">
    <property type="term" value="F:anti-sigma factor antagonist activity"/>
    <property type="evidence" value="ECO:0007669"/>
    <property type="project" value="TreeGrafter"/>
</dbReference>
<dbReference type="EMBL" id="JACHMO010000001">
    <property type="protein sequence ID" value="MBB5803654.1"/>
    <property type="molecule type" value="Genomic_DNA"/>
</dbReference>
<dbReference type="InterPro" id="IPR036513">
    <property type="entry name" value="STAS_dom_sf"/>
</dbReference>
<sequence length="202" mass="20652">MSAPVRNPARPPSPEVVALPLPVDPAEGLLTVVMWSLSSGTLVCAVSGEVDVCTAPWLRDRLLPRIHLAGPDLVVDLAEVRFFGAAGLTVLVEAKAAADASGVGFCVVARTRPVLLPLALTGLDLEFDVHPHIDGVPTRGGVPGQRPSLVAVSLVDRHSQVTAAAEVSRPGRGGSPTRTPGAGAPRPRPTLAASSADLPASA</sequence>
<dbReference type="PANTHER" id="PTHR33495:SF2">
    <property type="entry name" value="ANTI-SIGMA FACTOR ANTAGONIST TM_1081-RELATED"/>
    <property type="match status" value="1"/>
</dbReference>
<evidence type="ECO:0000313" key="4">
    <source>
        <dbReference type="Proteomes" id="UP000552097"/>
    </source>
</evidence>
<feature type="compositionally biased region" description="Low complexity" evidence="1">
    <location>
        <begin position="175"/>
        <end position="202"/>
    </location>
</feature>